<accession>A0ABD0NEN7</accession>
<dbReference type="EMBL" id="JAMKFB020000023">
    <property type="protein sequence ID" value="KAL0158793.1"/>
    <property type="molecule type" value="Genomic_DNA"/>
</dbReference>
<name>A0ABD0NEN7_CIRMR</name>
<evidence type="ECO:0000313" key="2">
    <source>
        <dbReference type="EMBL" id="KAL0158793.1"/>
    </source>
</evidence>
<reference evidence="2 3" key="1">
    <citation type="submission" date="2024-05" db="EMBL/GenBank/DDBJ databases">
        <title>Genome sequencing and assembly of Indian major carp, Cirrhinus mrigala (Hamilton, 1822).</title>
        <authorList>
            <person name="Mohindra V."/>
            <person name="Chowdhury L.M."/>
            <person name="Lal K."/>
            <person name="Jena J.K."/>
        </authorList>
    </citation>
    <scope>NUCLEOTIDE SEQUENCE [LARGE SCALE GENOMIC DNA]</scope>
    <source>
        <strain evidence="2">CM1030</strain>
        <tissue evidence="2">Blood</tissue>
    </source>
</reference>
<keyword evidence="3" id="KW-1185">Reference proteome</keyword>
<protein>
    <submittedName>
        <fullName evidence="2">Uncharacterized protein</fullName>
    </submittedName>
</protein>
<feature type="non-terminal residue" evidence="2">
    <location>
        <position position="77"/>
    </location>
</feature>
<gene>
    <name evidence="2" type="ORF">M9458_046869</name>
</gene>
<feature type="region of interest" description="Disordered" evidence="1">
    <location>
        <begin position="1"/>
        <end position="36"/>
    </location>
</feature>
<comment type="caution">
    <text evidence="2">The sequence shown here is derived from an EMBL/GenBank/DDBJ whole genome shotgun (WGS) entry which is preliminary data.</text>
</comment>
<feature type="compositionally biased region" description="Basic and acidic residues" evidence="1">
    <location>
        <begin position="14"/>
        <end position="36"/>
    </location>
</feature>
<feature type="compositionally biased region" description="Polar residues" evidence="1">
    <location>
        <begin position="60"/>
        <end position="69"/>
    </location>
</feature>
<evidence type="ECO:0000256" key="1">
    <source>
        <dbReference type="SAM" id="MobiDB-lite"/>
    </source>
</evidence>
<proteinExistence type="predicted"/>
<dbReference type="Proteomes" id="UP001529510">
    <property type="component" value="Unassembled WGS sequence"/>
</dbReference>
<evidence type="ECO:0000313" key="3">
    <source>
        <dbReference type="Proteomes" id="UP001529510"/>
    </source>
</evidence>
<dbReference type="AlphaFoldDB" id="A0ABD0NEN7"/>
<organism evidence="2 3">
    <name type="scientific">Cirrhinus mrigala</name>
    <name type="common">Mrigala</name>
    <dbReference type="NCBI Taxonomy" id="683832"/>
    <lineage>
        <taxon>Eukaryota</taxon>
        <taxon>Metazoa</taxon>
        <taxon>Chordata</taxon>
        <taxon>Craniata</taxon>
        <taxon>Vertebrata</taxon>
        <taxon>Euteleostomi</taxon>
        <taxon>Actinopterygii</taxon>
        <taxon>Neopterygii</taxon>
        <taxon>Teleostei</taxon>
        <taxon>Ostariophysi</taxon>
        <taxon>Cypriniformes</taxon>
        <taxon>Cyprinidae</taxon>
        <taxon>Labeoninae</taxon>
        <taxon>Labeonini</taxon>
        <taxon>Cirrhinus</taxon>
    </lineage>
</organism>
<sequence length="77" mass="9219">MLRVRDERRRRRHVETLRKNKGEDNGNREGDLDEEPRLELLGEQQDEELFKNVQRCVETLMSSEPPTNSRDSETHEK</sequence>
<feature type="region of interest" description="Disordered" evidence="1">
    <location>
        <begin position="58"/>
        <end position="77"/>
    </location>
</feature>